<sequence>MLHRHPGHSEAVARISWCVDQHAIGVITGEVGAGKTVAIRAATAALDPARHVIIYLPNPSVGVRGMLHHIVTALGRVPSFYTATLAPPGRRGPGR</sequence>
<dbReference type="PANTHER" id="PTHR35894">
    <property type="entry name" value="GENERAL SECRETION PATHWAY PROTEIN A-RELATED"/>
    <property type="match status" value="1"/>
</dbReference>
<dbReference type="SUPFAM" id="SSF52540">
    <property type="entry name" value="P-loop containing nucleoside triphosphate hydrolases"/>
    <property type="match status" value="1"/>
</dbReference>
<dbReference type="Proteomes" id="UP000466445">
    <property type="component" value="Chromosome"/>
</dbReference>
<dbReference type="GO" id="GO:0016887">
    <property type="term" value="F:ATP hydrolysis activity"/>
    <property type="evidence" value="ECO:0007669"/>
    <property type="project" value="InterPro"/>
</dbReference>
<name>A0A7I7SQW9_9MYCO</name>
<feature type="domain" description="ORC1/DEAH AAA+ ATPase" evidence="1">
    <location>
        <begin position="21"/>
        <end position="80"/>
    </location>
</feature>
<accession>A0A7I7SQW9</accession>
<gene>
    <name evidence="2" type="ORF">MSAR_15910</name>
</gene>
<dbReference type="Gene3D" id="3.40.50.300">
    <property type="entry name" value="P-loop containing nucleotide triphosphate hydrolases"/>
    <property type="match status" value="1"/>
</dbReference>
<reference evidence="2 3" key="1">
    <citation type="journal article" date="2019" name="Emerg. Microbes Infect.">
        <title>Comprehensive subspecies identification of 175 nontuberculous mycobacteria species based on 7547 genomic profiles.</title>
        <authorList>
            <person name="Matsumoto Y."/>
            <person name="Kinjo T."/>
            <person name="Motooka D."/>
            <person name="Nabeya D."/>
            <person name="Jung N."/>
            <person name="Uechi K."/>
            <person name="Horii T."/>
            <person name="Iida T."/>
            <person name="Fujita J."/>
            <person name="Nakamura S."/>
        </authorList>
    </citation>
    <scope>NUCLEOTIDE SEQUENCE [LARGE SCALE GENOMIC DNA]</scope>
    <source>
        <strain evidence="2 3">JCM 30395</strain>
    </source>
</reference>
<dbReference type="EMBL" id="AP022595">
    <property type="protein sequence ID" value="BBY58455.1"/>
    <property type="molecule type" value="Genomic_DNA"/>
</dbReference>
<proteinExistence type="predicted"/>
<evidence type="ECO:0000259" key="1">
    <source>
        <dbReference type="Pfam" id="PF13401"/>
    </source>
</evidence>
<dbReference type="PANTHER" id="PTHR35894:SF1">
    <property type="entry name" value="PHOSPHORIBULOKINASE _ URIDINE KINASE FAMILY"/>
    <property type="match status" value="1"/>
</dbReference>
<organism evidence="2 3">
    <name type="scientific">Mycolicibacterium sarraceniae</name>
    <dbReference type="NCBI Taxonomy" id="1534348"/>
    <lineage>
        <taxon>Bacteria</taxon>
        <taxon>Bacillati</taxon>
        <taxon>Actinomycetota</taxon>
        <taxon>Actinomycetes</taxon>
        <taxon>Mycobacteriales</taxon>
        <taxon>Mycobacteriaceae</taxon>
        <taxon>Mycolicibacterium</taxon>
    </lineage>
</organism>
<dbReference type="InterPro" id="IPR027417">
    <property type="entry name" value="P-loop_NTPase"/>
</dbReference>
<keyword evidence="3" id="KW-1185">Reference proteome</keyword>
<evidence type="ECO:0000313" key="2">
    <source>
        <dbReference type="EMBL" id="BBY58455.1"/>
    </source>
</evidence>
<dbReference type="InterPro" id="IPR049945">
    <property type="entry name" value="AAA_22"/>
</dbReference>
<dbReference type="InterPro" id="IPR052026">
    <property type="entry name" value="ExeA_AAA_ATPase_DNA-bind"/>
</dbReference>
<dbReference type="AlphaFoldDB" id="A0A7I7SQW9"/>
<dbReference type="Pfam" id="PF13401">
    <property type="entry name" value="AAA_22"/>
    <property type="match status" value="1"/>
</dbReference>
<protein>
    <recommendedName>
        <fullName evidence="1">ORC1/DEAH AAA+ ATPase domain-containing protein</fullName>
    </recommendedName>
</protein>
<evidence type="ECO:0000313" key="3">
    <source>
        <dbReference type="Proteomes" id="UP000466445"/>
    </source>
</evidence>
<dbReference type="KEGG" id="msar:MSAR_15910"/>